<dbReference type="RefSeq" id="WP_015709087.1">
    <property type="nucleotide sequence ID" value="NC_015578.1"/>
</dbReference>
<feature type="transmembrane region" description="Helical" evidence="2">
    <location>
        <begin position="147"/>
        <end position="166"/>
    </location>
</feature>
<keyword evidence="4" id="KW-1185">Reference proteome</keyword>
<keyword evidence="2" id="KW-1133">Transmembrane helix</keyword>
<reference evidence="4" key="1">
    <citation type="submission" date="2009-12" db="EMBL/GenBank/DDBJ databases">
        <title>Complete sequence of Treponema primitia strain ZAS-2.</title>
        <authorList>
            <person name="Tetu S.G."/>
            <person name="Matson E."/>
            <person name="Ren Q."/>
            <person name="Seshadri R."/>
            <person name="Elbourne L."/>
            <person name="Hassan K.A."/>
            <person name="Durkin A."/>
            <person name="Radune D."/>
            <person name="Mohamoud Y."/>
            <person name="Shay R."/>
            <person name="Jin S."/>
            <person name="Zhang X."/>
            <person name="Lucey K."/>
            <person name="Ballor N.R."/>
            <person name="Ottesen E."/>
            <person name="Rosenthal R."/>
            <person name="Allen A."/>
            <person name="Leadbetter J.R."/>
            <person name="Paulsen I.T."/>
        </authorList>
    </citation>
    <scope>NUCLEOTIDE SEQUENCE [LARGE SCALE GENOMIC DNA]</scope>
    <source>
        <strain evidence="4">ATCC BAA-887 / DSM 12427 / ZAS-2</strain>
    </source>
</reference>
<dbReference type="Pfam" id="PF07456">
    <property type="entry name" value="Hpre_diP_synt_I"/>
    <property type="match status" value="1"/>
</dbReference>
<evidence type="ECO:0000313" key="4">
    <source>
        <dbReference type="Proteomes" id="UP000009223"/>
    </source>
</evidence>
<dbReference type="OrthoDB" id="307757at2"/>
<dbReference type="InterPro" id="IPR010898">
    <property type="entry name" value="Hpre_diP_synth_I"/>
</dbReference>
<dbReference type="Proteomes" id="UP000009223">
    <property type="component" value="Chromosome"/>
</dbReference>
<gene>
    <name evidence="3" type="ordered locus">TREPR_0972</name>
</gene>
<dbReference type="STRING" id="545694.TREPR_0972"/>
<feature type="transmembrane region" description="Helical" evidence="2">
    <location>
        <begin position="14"/>
        <end position="33"/>
    </location>
</feature>
<dbReference type="AlphaFoldDB" id="F5YI28"/>
<keyword evidence="2" id="KW-0812">Transmembrane</keyword>
<keyword evidence="2" id="KW-0472">Membrane</keyword>
<protein>
    <submittedName>
        <fullName evidence="3">Putative heptaprenyl diphosphate synthase component I</fullName>
    </submittedName>
</protein>
<accession>F5YI28</accession>
<feature type="transmembrane region" description="Helical" evidence="2">
    <location>
        <begin position="113"/>
        <end position="135"/>
    </location>
</feature>
<name>F5YI28_TREPZ</name>
<evidence type="ECO:0000256" key="2">
    <source>
        <dbReference type="SAM" id="Phobius"/>
    </source>
</evidence>
<dbReference type="eggNOG" id="COG4769">
    <property type="taxonomic scope" value="Bacteria"/>
</dbReference>
<feature type="transmembrane region" description="Helical" evidence="2">
    <location>
        <begin position="416"/>
        <end position="435"/>
    </location>
</feature>
<feature type="region of interest" description="Disordered" evidence="1">
    <location>
        <begin position="195"/>
        <end position="214"/>
    </location>
</feature>
<feature type="transmembrane region" description="Helical" evidence="2">
    <location>
        <begin position="275"/>
        <end position="296"/>
    </location>
</feature>
<sequence length="437" mass="48473">MKIPSRTAQAGKKVTVTVLGAFCLFLSTIEYLIPKPVPFMRLGIANLPLMLALDILPFGAFLLLLGIKVIGQALITGTLFSYIFLFSLVGTGVSALSMFGLRRLLGPKQMSLAGISVLGALLSNGAQLALARVFIFGEGARYITPPFLAMGLITGLALGLFCEYFIRRSHWYAAYSDRPEPVVFVNSREIAEERKTARPDRSDASKVKKRRGYRERARESRRRIYEGLFSGRELCLVGMLMVPALVFNPNPYFRVLQFLFFWFLAWLSGKKNNPLITILIILGIVMFNLLVPYGRVLFSVGAFRITEGALLAGIQRGVTLEALIMLSRTAIRRDLQLPGAFGEMVGESFRILALIQEQGHIITRKDIIGSIDALMIAVSKAEDPTAEAGQHEEMDVQKTEFLLSDGRRVSAIPGRIILVVAVLLAWLPWFFTIVVKL</sequence>
<proteinExistence type="predicted"/>
<feature type="transmembrane region" description="Helical" evidence="2">
    <location>
        <begin position="79"/>
        <end position="101"/>
    </location>
</feature>
<organism evidence="3 4">
    <name type="scientific">Treponema primitia (strain ATCC BAA-887 / DSM 12427 / ZAS-2)</name>
    <dbReference type="NCBI Taxonomy" id="545694"/>
    <lineage>
        <taxon>Bacteria</taxon>
        <taxon>Pseudomonadati</taxon>
        <taxon>Spirochaetota</taxon>
        <taxon>Spirochaetia</taxon>
        <taxon>Spirochaetales</taxon>
        <taxon>Treponemataceae</taxon>
        <taxon>Treponema</taxon>
    </lineage>
</organism>
<evidence type="ECO:0000256" key="1">
    <source>
        <dbReference type="SAM" id="MobiDB-lite"/>
    </source>
</evidence>
<evidence type="ECO:0000313" key="3">
    <source>
        <dbReference type="EMBL" id="AEF85572.1"/>
    </source>
</evidence>
<dbReference type="EMBL" id="CP001843">
    <property type="protein sequence ID" value="AEF85572.1"/>
    <property type="molecule type" value="Genomic_DNA"/>
</dbReference>
<feature type="transmembrane region" description="Helical" evidence="2">
    <location>
        <begin position="224"/>
        <end position="246"/>
    </location>
</feature>
<feature type="compositionally biased region" description="Basic and acidic residues" evidence="1">
    <location>
        <begin position="195"/>
        <end position="206"/>
    </location>
</feature>
<reference evidence="3 4" key="2">
    <citation type="journal article" date="2011" name="ISME J.">
        <title>RNA-seq reveals cooperative metabolic interactions between two termite-gut spirochete species in co-culture.</title>
        <authorList>
            <person name="Rosenthal A.Z."/>
            <person name="Matson E.G."/>
            <person name="Eldar A."/>
            <person name="Leadbetter J.R."/>
        </authorList>
    </citation>
    <scope>NUCLEOTIDE SEQUENCE [LARGE SCALE GENOMIC DNA]</scope>
    <source>
        <strain evidence="4">ATCC BAA-887 / DSM 12427 / ZAS-2</strain>
    </source>
</reference>
<dbReference type="KEGG" id="tpi:TREPR_0972"/>
<dbReference type="HOGENOM" id="CLU_044846_0_0_12"/>
<feature type="transmembrane region" description="Helical" evidence="2">
    <location>
        <begin position="45"/>
        <end position="67"/>
    </location>
</feature>